<sequence length="77" mass="9194">MEVKQEISKEICKVEIEYNDLDGAVLDDYKCEIKKQSNRETHFTYDHIDLKECPIHTEIEYVNKVNPFEENQKTEKS</sequence>
<dbReference type="OrthoDB" id="6791791at2759"/>
<evidence type="ECO:0000313" key="2">
    <source>
        <dbReference type="Proteomes" id="UP001153709"/>
    </source>
</evidence>
<organism evidence="1 2">
    <name type="scientific">Diabrotica balteata</name>
    <name type="common">Banded cucumber beetle</name>
    <dbReference type="NCBI Taxonomy" id="107213"/>
    <lineage>
        <taxon>Eukaryota</taxon>
        <taxon>Metazoa</taxon>
        <taxon>Ecdysozoa</taxon>
        <taxon>Arthropoda</taxon>
        <taxon>Hexapoda</taxon>
        <taxon>Insecta</taxon>
        <taxon>Pterygota</taxon>
        <taxon>Neoptera</taxon>
        <taxon>Endopterygota</taxon>
        <taxon>Coleoptera</taxon>
        <taxon>Polyphaga</taxon>
        <taxon>Cucujiformia</taxon>
        <taxon>Chrysomeloidea</taxon>
        <taxon>Chrysomelidae</taxon>
        <taxon>Galerucinae</taxon>
        <taxon>Diabroticina</taxon>
        <taxon>Diabroticites</taxon>
        <taxon>Diabrotica</taxon>
    </lineage>
</organism>
<name>A0A9N9SS19_DIABA</name>
<reference evidence="1" key="1">
    <citation type="submission" date="2022-01" db="EMBL/GenBank/DDBJ databases">
        <authorList>
            <person name="King R."/>
        </authorList>
    </citation>
    <scope>NUCLEOTIDE SEQUENCE</scope>
</reference>
<protein>
    <submittedName>
        <fullName evidence="1">Uncharacterized protein</fullName>
    </submittedName>
</protein>
<dbReference type="EMBL" id="OU898276">
    <property type="protein sequence ID" value="CAG9828135.1"/>
    <property type="molecule type" value="Genomic_DNA"/>
</dbReference>
<evidence type="ECO:0000313" key="1">
    <source>
        <dbReference type="EMBL" id="CAG9828135.1"/>
    </source>
</evidence>
<proteinExistence type="predicted"/>
<keyword evidence="2" id="KW-1185">Reference proteome</keyword>
<dbReference type="AlphaFoldDB" id="A0A9N9SS19"/>
<dbReference type="Proteomes" id="UP001153709">
    <property type="component" value="Chromosome 1"/>
</dbReference>
<accession>A0A9N9SS19</accession>
<gene>
    <name evidence="1" type="ORF">DIABBA_LOCUS2075</name>
</gene>